<dbReference type="NCBIfam" id="TIGR00254">
    <property type="entry name" value="GGDEF"/>
    <property type="match status" value="1"/>
</dbReference>
<feature type="transmembrane region" description="Helical" evidence="1">
    <location>
        <begin position="7"/>
        <end position="25"/>
    </location>
</feature>
<dbReference type="PATRIC" id="fig|1246995.3.peg.5705"/>
<feature type="transmembrane region" description="Helical" evidence="1">
    <location>
        <begin position="292"/>
        <end position="314"/>
    </location>
</feature>
<feature type="transmembrane region" description="Helical" evidence="1">
    <location>
        <begin position="266"/>
        <end position="286"/>
    </location>
</feature>
<feature type="transmembrane region" description="Helical" evidence="1">
    <location>
        <begin position="200"/>
        <end position="220"/>
    </location>
</feature>
<dbReference type="InterPro" id="IPR029787">
    <property type="entry name" value="Nucleotide_cyclase"/>
</dbReference>
<feature type="transmembrane region" description="Helical" evidence="1">
    <location>
        <begin position="226"/>
        <end position="245"/>
    </location>
</feature>
<feature type="transmembrane region" description="Helical" evidence="1">
    <location>
        <begin position="37"/>
        <end position="56"/>
    </location>
</feature>
<dbReference type="CDD" id="cd01949">
    <property type="entry name" value="GGDEF"/>
    <property type="match status" value="1"/>
</dbReference>
<keyword evidence="1" id="KW-1133">Transmembrane helix</keyword>
<proteinExistence type="predicted"/>
<sequence length="500" mass="52440">MADERASLGRISGAVAGSALLWFAVNAVHPVGPSLLLWLPTLAAGLVLTAALLRTSRVEGLPLPTRLFWRRLSIAAGSASVALAAQAYDVWRNPDSGGAHVTPVLIAGAALAQLFIVYALLRLPLGDRQPGALLRVVLDAGTVMLAAAVFLWHFQTRHLVGAEGFGLIGSLILTVTGMVAVFSVVKVVLSGHRYVDRGSLRLLATAVLVGTLAPALQPYLQESFPHLFATMVGNPACFFVAVLAAERQRRGSSQPGADRDRRPFSLFPYVAVAAVDVLLVQVAFDAGLADDVVVVLAAVVLTALVALRQVTALIDNGELVRRLDHSATHDALTQLPNRVLFHRRLEAALASPSTAPVVVALLDLDGFKQVNDTLGHDAGDRLLIVVARRLGACVREGDTVARLGGDEFVVVMGDAGAEVAEDVARRMLDALAEPVLLGDAEVPIGASIGLAAGHSGADAGELLRRADIAMYAAKAAPGSAVRHFTEELTTADRLVVSRPG</sequence>
<dbReference type="InterPro" id="IPR043128">
    <property type="entry name" value="Rev_trsase/Diguanyl_cyclase"/>
</dbReference>
<keyword evidence="1" id="KW-0812">Transmembrane</keyword>
<feature type="transmembrane region" description="Helical" evidence="1">
    <location>
        <begin position="100"/>
        <end position="121"/>
    </location>
</feature>
<dbReference type="PANTHER" id="PTHR46663">
    <property type="entry name" value="DIGUANYLATE CYCLASE DGCT-RELATED"/>
    <property type="match status" value="1"/>
</dbReference>
<dbReference type="KEGG" id="afs:AFR_28145"/>
<evidence type="ECO:0000313" key="4">
    <source>
        <dbReference type="Proteomes" id="UP000017746"/>
    </source>
</evidence>
<dbReference type="RefSeq" id="WP_023560227.1">
    <property type="nucleotide sequence ID" value="NC_022657.1"/>
</dbReference>
<organism evidence="3 4">
    <name type="scientific">Actinoplanes friuliensis DSM 7358</name>
    <dbReference type="NCBI Taxonomy" id="1246995"/>
    <lineage>
        <taxon>Bacteria</taxon>
        <taxon>Bacillati</taxon>
        <taxon>Actinomycetota</taxon>
        <taxon>Actinomycetes</taxon>
        <taxon>Micromonosporales</taxon>
        <taxon>Micromonosporaceae</taxon>
        <taxon>Actinoplanes</taxon>
    </lineage>
</organism>
<dbReference type="Proteomes" id="UP000017746">
    <property type="component" value="Chromosome"/>
</dbReference>
<dbReference type="EMBL" id="CP006272">
    <property type="protein sequence ID" value="AGZ43890.1"/>
    <property type="molecule type" value="Genomic_DNA"/>
</dbReference>
<reference evidence="3 4" key="1">
    <citation type="journal article" date="2014" name="J. Biotechnol.">
        <title>Complete genome sequence of the actinobacterium Actinoplanes friuliensis HAG 010964, producer of the lipopeptide antibiotic friulimycin.</title>
        <authorList>
            <person name="Ruckert C."/>
            <person name="Szczepanowski R."/>
            <person name="Albersmeier A."/>
            <person name="Goesmann A."/>
            <person name="Fischer N."/>
            <person name="Steinkamper A."/>
            <person name="Puhler A."/>
            <person name="Biener R."/>
            <person name="Schwartz D."/>
            <person name="Kalinowski J."/>
        </authorList>
    </citation>
    <scope>NUCLEOTIDE SEQUENCE [LARGE SCALE GENOMIC DNA]</scope>
    <source>
        <strain evidence="3 4">DSM 7358</strain>
    </source>
</reference>
<evidence type="ECO:0000313" key="3">
    <source>
        <dbReference type="EMBL" id="AGZ43890.1"/>
    </source>
</evidence>
<dbReference type="STRING" id="1246995.AFR_28145"/>
<evidence type="ECO:0000259" key="2">
    <source>
        <dbReference type="PROSITE" id="PS50887"/>
    </source>
</evidence>
<keyword evidence="4" id="KW-1185">Reference proteome</keyword>
<dbReference type="Gene3D" id="3.30.70.270">
    <property type="match status" value="1"/>
</dbReference>
<feature type="transmembrane region" description="Helical" evidence="1">
    <location>
        <begin position="133"/>
        <end position="154"/>
    </location>
</feature>
<feature type="transmembrane region" description="Helical" evidence="1">
    <location>
        <begin position="68"/>
        <end position="88"/>
    </location>
</feature>
<dbReference type="InterPro" id="IPR052163">
    <property type="entry name" value="DGC-Regulatory_Protein"/>
</dbReference>
<accession>U5W7B8</accession>
<feature type="transmembrane region" description="Helical" evidence="1">
    <location>
        <begin position="166"/>
        <end position="188"/>
    </location>
</feature>
<dbReference type="SUPFAM" id="SSF55073">
    <property type="entry name" value="Nucleotide cyclase"/>
    <property type="match status" value="1"/>
</dbReference>
<feature type="domain" description="GGDEF" evidence="2">
    <location>
        <begin position="355"/>
        <end position="487"/>
    </location>
</feature>
<dbReference type="AlphaFoldDB" id="U5W7B8"/>
<gene>
    <name evidence="3" type="ORF">AFR_28145</name>
</gene>
<dbReference type="HOGENOM" id="CLU_000445_129_3_11"/>
<dbReference type="SMART" id="SM00267">
    <property type="entry name" value="GGDEF"/>
    <property type="match status" value="1"/>
</dbReference>
<protein>
    <submittedName>
        <fullName evidence="3">Putative signaling protein</fullName>
    </submittedName>
</protein>
<evidence type="ECO:0000256" key="1">
    <source>
        <dbReference type="SAM" id="Phobius"/>
    </source>
</evidence>
<dbReference type="OrthoDB" id="3274485at2"/>
<dbReference type="eggNOG" id="COG2199">
    <property type="taxonomic scope" value="Bacteria"/>
</dbReference>
<name>U5W7B8_9ACTN</name>
<dbReference type="PANTHER" id="PTHR46663:SF3">
    <property type="entry name" value="SLL0267 PROTEIN"/>
    <property type="match status" value="1"/>
</dbReference>
<dbReference type="PROSITE" id="PS50887">
    <property type="entry name" value="GGDEF"/>
    <property type="match status" value="1"/>
</dbReference>
<keyword evidence="1" id="KW-0472">Membrane</keyword>
<dbReference type="InterPro" id="IPR000160">
    <property type="entry name" value="GGDEF_dom"/>
</dbReference>
<dbReference type="Pfam" id="PF00990">
    <property type="entry name" value="GGDEF"/>
    <property type="match status" value="1"/>
</dbReference>